<keyword evidence="2" id="KW-1185">Reference proteome</keyword>
<reference evidence="1 2" key="1">
    <citation type="submission" date="2016-12" db="EMBL/GenBank/DDBJ databases">
        <title>Trade-off between light-utilization and light-protection in marine flavobacteria.</title>
        <authorList>
            <person name="Kumagai Y."/>
            <person name="Yoshizawa S."/>
            <person name="Kogure K."/>
            <person name="Iwasaki W."/>
        </authorList>
    </citation>
    <scope>NUCLEOTIDE SEQUENCE [LARGE SCALE GENOMIC DNA]</scope>
    <source>
        <strain evidence="1 2">NBRC 108759</strain>
    </source>
</reference>
<protein>
    <submittedName>
        <fullName evidence="1">DUF1835 domain-containing protein</fullName>
    </submittedName>
</protein>
<evidence type="ECO:0000313" key="1">
    <source>
        <dbReference type="EMBL" id="PQJ77932.1"/>
    </source>
</evidence>
<name>A0A2S7WKV9_9FLAO</name>
<proteinExistence type="predicted"/>
<organism evidence="1 2">
    <name type="scientific">Polaribacter porphyrae</name>
    <dbReference type="NCBI Taxonomy" id="1137780"/>
    <lineage>
        <taxon>Bacteria</taxon>
        <taxon>Pseudomonadati</taxon>
        <taxon>Bacteroidota</taxon>
        <taxon>Flavobacteriia</taxon>
        <taxon>Flavobacteriales</taxon>
        <taxon>Flavobacteriaceae</taxon>
    </lineage>
</organism>
<accession>A0A2S7WKV9</accession>
<dbReference type="OrthoDB" id="127805at2"/>
<evidence type="ECO:0000313" key="2">
    <source>
        <dbReference type="Proteomes" id="UP000238882"/>
    </source>
</evidence>
<dbReference type="Proteomes" id="UP000238882">
    <property type="component" value="Unassembled WGS sequence"/>
</dbReference>
<gene>
    <name evidence="1" type="ORF">BTO18_01460</name>
</gene>
<dbReference type="EMBL" id="MSCN01000001">
    <property type="protein sequence ID" value="PQJ77932.1"/>
    <property type="molecule type" value="Genomic_DNA"/>
</dbReference>
<sequence>MGASILHITNGDSTTDYLKKLNFSGDFITWREMLCEGKTTIDVGSESFWKNRFDFFKTSYKITKKKFIDYTLKEYRNLCNKKNTKEIVLWFEHDLFCQINMIAVISWLKRYRKGYHISLVCSGKVKGSKKLKALGELTENQLKNHYKNRVELSQDDIEYADYIWQLYCSDSPLRLETVNSFNTSNTFQYLVSAIEAHMLRFPSIENGLNTIENTIIKTANSRNFSNQRELVDQLLKDEKNYGFGDSQYENKINNLKKLFTSFNPIKLNKKGKAVLENQINFYGELRNDLSYLGGAKKYSFLRHNETDKLLQITS</sequence>
<comment type="caution">
    <text evidence="1">The sequence shown here is derived from an EMBL/GenBank/DDBJ whole genome shotgun (WGS) entry which is preliminary data.</text>
</comment>
<dbReference type="AlphaFoldDB" id="A0A2S7WKV9"/>
<dbReference type="RefSeq" id="WP_105014516.1">
    <property type="nucleotide sequence ID" value="NZ_MSCN01000001.1"/>
</dbReference>